<proteinExistence type="predicted"/>
<evidence type="ECO:0000256" key="1">
    <source>
        <dbReference type="ARBA" id="ARBA00022670"/>
    </source>
</evidence>
<dbReference type="GO" id="GO:0004222">
    <property type="term" value="F:metalloendopeptidase activity"/>
    <property type="evidence" value="ECO:0007669"/>
    <property type="project" value="UniProtKB-UniRule"/>
</dbReference>
<keyword evidence="5 6" id="KW-0482">Metalloprotease</keyword>
<keyword evidence="9" id="KW-1185">Reference proteome</keyword>
<dbReference type="GO" id="GO:0008270">
    <property type="term" value="F:zinc ion binding"/>
    <property type="evidence" value="ECO:0007669"/>
    <property type="project" value="UniProtKB-UniRule"/>
</dbReference>
<dbReference type="Gene3D" id="3.40.390.10">
    <property type="entry name" value="Collagenase (Catalytic Domain)"/>
    <property type="match status" value="1"/>
</dbReference>
<keyword evidence="1 6" id="KW-0645">Protease</keyword>
<gene>
    <name evidence="8" type="ORF">AXG55_07140</name>
</gene>
<organism evidence="8 9">
    <name type="scientific">Silvanigrella aquatica</name>
    <dbReference type="NCBI Taxonomy" id="1915309"/>
    <lineage>
        <taxon>Bacteria</taxon>
        <taxon>Pseudomonadati</taxon>
        <taxon>Bdellovibrionota</taxon>
        <taxon>Oligoflexia</taxon>
        <taxon>Silvanigrellales</taxon>
        <taxon>Silvanigrellaceae</taxon>
        <taxon>Silvanigrella</taxon>
    </lineage>
</organism>
<feature type="binding site" evidence="6">
    <location>
        <position position="33"/>
    </location>
    <ligand>
        <name>Zn(2+)</name>
        <dbReference type="ChEBI" id="CHEBI:29105"/>
        <note>catalytic</note>
    </ligand>
</feature>
<protein>
    <recommendedName>
        <fullName evidence="7">Peptidase M12A domain-containing protein</fullName>
    </recommendedName>
</protein>
<evidence type="ECO:0000256" key="6">
    <source>
        <dbReference type="PROSITE-ProRule" id="PRU01211"/>
    </source>
</evidence>
<feature type="active site" evidence="6">
    <location>
        <position position="24"/>
    </location>
</feature>
<feature type="domain" description="Peptidase M12A" evidence="7">
    <location>
        <begin position="1"/>
        <end position="123"/>
    </location>
</feature>
<feature type="binding site" evidence="6">
    <location>
        <position position="27"/>
    </location>
    <ligand>
        <name>Zn(2+)</name>
        <dbReference type="ChEBI" id="CHEBI:29105"/>
        <note>catalytic</note>
    </ligand>
</feature>
<dbReference type="Pfam" id="PF01400">
    <property type="entry name" value="Astacin"/>
    <property type="match status" value="1"/>
</dbReference>
<keyword evidence="2 6" id="KW-0479">Metal-binding</keyword>
<evidence type="ECO:0000256" key="2">
    <source>
        <dbReference type="ARBA" id="ARBA00022723"/>
    </source>
</evidence>
<evidence type="ECO:0000256" key="4">
    <source>
        <dbReference type="ARBA" id="ARBA00022833"/>
    </source>
</evidence>
<evidence type="ECO:0000313" key="8">
    <source>
        <dbReference type="EMBL" id="APJ03691.1"/>
    </source>
</evidence>
<accession>A0A1L4D0G1</accession>
<dbReference type="GO" id="GO:0006508">
    <property type="term" value="P:proteolysis"/>
    <property type="evidence" value="ECO:0007669"/>
    <property type="project" value="UniProtKB-KW"/>
</dbReference>
<dbReference type="EMBL" id="CP017834">
    <property type="protein sequence ID" value="APJ03691.1"/>
    <property type="molecule type" value="Genomic_DNA"/>
</dbReference>
<dbReference type="PROSITE" id="PS51864">
    <property type="entry name" value="ASTACIN"/>
    <property type="match status" value="1"/>
</dbReference>
<evidence type="ECO:0000259" key="7">
    <source>
        <dbReference type="PROSITE" id="PS51864"/>
    </source>
</evidence>
<comment type="cofactor">
    <cofactor evidence="6">
        <name>Zn(2+)</name>
        <dbReference type="ChEBI" id="CHEBI:29105"/>
    </cofactor>
    <text evidence="6">Binds 1 zinc ion per subunit.</text>
</comment>
<keyword evidence="3 6" id="KW-0378">Hydrolase</keyword>
<dbReference type="PANTHER" id="PTHR10127:SF780">
    <property type="entry name" value="METALLOENDOPEPTIDASE"/>
    <property type="match status" value="1"/>
</dbReference>
<dbReference type="InterPro" id="IPR001506">
    <property type="entry name" value="Peptidase_M12A"/>
</dbReference>
<dbReference type="AlphaFoldDB" id="A0A1L4D0G1"/>
<dbReference type="PANTHER" id="PTHR10127">
    <property type="entry name" value="DISCOIDIN, CUB, EGF, LAMININ , AND ZINC METALLOPROTEASE DOMAIN CONTAINING"/>
    <property type="match status" value="1"/>
</dbReference>
<feature type="binding site" evidence="6">
    <location>
        <position position="23"/>
    </location>
    <ligand>
        <name>Zn(2+)</name>
        <dbReference type="ChEBI" id="CHEBI:29105"/>
        <note>catalytic</note>
    </ligand>
</feature>
<comment type="caution">
    <text evidence="6">Lacks conserved residue(s) required for the propagation of feature annotation.</text>
</comment>
<dbReference type="Proteomes" id="UP000184731">
    <property type="component" value="Chromosome"/>
</dbReference>
<evidence type="ECO:0000256" key="3">
    <source>
        <dbReference type="ARBA" id="ARBA00022801"/>
    </source>
</evidence>
<dbReference type="InterPro" id="IPR024079">
    <property type="entry name" value="MetalloPept_cat_dom_sf"/>
</dbReference>
<dbReference type="SUPFAM" id="SSF55486">
    <property type="entry name" value="Metalloproteases ('zincins'), catalytic domain"/>
    <property type="match status" value="1"/>
</dbReference>
<sequence length="125" mass="14755">MQGGNQKLILNSKKCMKLGTILHELMHSLGFYHEQSRYDRDRYIIVHWDNINTEKIQNFEKKGEFTTRFGENDYDSIMNYSSYGFTQKGNCPIEAKRQHEIGQRKGLSQTDIYGLWLAYGEKSEY</sequence>
<keyword evidence="4 6" id="KW-0862">Zinc</keyword>
<evidence type="ECO:0000313" key="9">
    <source>
        <dbReference type="Proteomes" id="UP000184731"/>
    </source>
</evidence>
<evidence type="ECO:0000256" key="5">
    <source>
        <dbReference type="ARBA" id="ARBA00023049"/>
    </source>
</evidence>
<reference evidence="8 9" key="1">
    <citation type="submission" date="2016-10" db="EMBL/GenBank/DDBJ databases">
        <title>Silvanigrella aquatica sp. nov., isolated from a freshwater lake located in the Black Forest, Germany, description of Silvanigrellaceae fam. nov., Silvanigrellales ord. nov., reclassification of the order Bdellovibrionales in the class Oligoflexia, reclassification of the families Bacteriovoracaceae and Halobacteriovoraceae in the new order Bacteriovoracales ord. nov., and reclassification of the family Pseudobacteriovoracaceae in the order Oligoflexiales.</title>
        <authorList>
            <person name="Hahn M.W."/>
            <person name="Schmidt J."/>
            <person name="Koll U."/>
            <person name="Rohde M."/>
            <person name="Verbag S."/>
            <person name="Pitt A."/>
            <person name="Nakai R."/>
            <person name="Naganuma T."/>
            <person name="Lang E."/>
        </authorList>
    </citation>
    <scope>NUCLEOTIDE SEQUENCE [LARGE SCALE GENOMIC DNA]</scope>
    <source>
        <strain evidence="8 9">MWH-Nonnen-W8red</strain>
    </source>
</reference>
<name>A0A1L4D0G1_9BACT</name>
<dbReference type="KEGG" id="saqi:AXG55_07140"/>
<dbReference type="STRING" id="1915309.AXG55_07140"/>
<dbReference type="PRINTS" id="PR00480">
    <property type="entry name" value="ASTACIN"/>
</dbReference>